<reference evidence="2 3" key="1">
    <citation type="journal article" date="2019" name="Commun. Biol.">
        <title>The bagworm genome reveals a unique fibroin gene that provides high tensile strength.</title>
        <authorList>
            <person name="Kono N."/>
            <person name="Nakamura H."/>
            <person name="Ohtoshi R."/>
            <person name="Tomita M."/>
            <person name="Numata K."/>
            <person name="Arakawa K."/>
        </authorList>
    </citation>
    <scope>NUCLEOTIDE SEQUENCE [LARGE SCALE GENOMIC DNA]</scope>
</reference>
<evidence type="ECO:0000256" key="1">
    <source>
        <dbReference type="SAM" id="MobiDB-lite"/>
    </source>
</evidence>
<proteinExistence type="predicted"/>
<gene>
    <name evidence="2" type="ORF">EVAR_16121_1</name>
</gene>
<feature type="region of interest" description="Disordered" evidence="1">
    <location>
        <begin position="49"/>
        <end position="68"/>
    </location>
</feature>
<organism evidence="2 3">
    <name type="scientific">Eumeta variegata</name>
    <name type="common">Bagworm moth</name>
    <name type="synonym">Eumeta japonica</name>
    <dbReference type="NCBI Taxonomy" id="151549"/>
    <lineage>
        <taxon>Eukaryota</taxon>
        <taxon>Metazoa</taxon>
        <taxon>Ecdysozoa</taxon>
        <taxon>Arthropoda</taxon>
        <taxon>Hexapoda</taxon>
        <taxon>Insecta</taxon>
        <taxon>Pterygota</taxon>
        <taxon>Neoptera</taxon>
        <taxon>Endopterygota</taxon>
        <taxon>Lepidoptera</taxon>
        <taxon>Glossata</taxon>
        <taxon>Ditrysia</taxon>
        <taxon>Tineoidea</taxon>
        <taxon>Psychidae</taxon>
        <taxon>Oiketicinae</taxon>
        <taxon>Eumeta</taxon>
    </lineage>
</organism>
<dbReference type="Proteomes" id="UP000299102">
    <property type="component" value="Unassembled WGS sequence"/>
</dbReference>
<sequence length="68" mass="7573">MAFSLILKPKPTVAHCHKAHRIRAKTLMKHYLPSRECIEKRLMWCPDRGEGAGGGAARGRRSAAPPRP</sequence>
<protein>
    <submittedName>
        <fullName evidence="2">Uncharacterized protein</fullName>
    </submittedName>
</protein>
<dbReference type="AlphaFoldDB" id="A0A4C1UJJ6"/>
<accession>A0A4C1UJJ6</accession>
<keyword evidence="3" id="KW-1185">Reference proteome</keyword>
<name>A0A4C1UJJ6_EUMVA</name>
<evidence type="ECO:0000313" key="3">
    <source>
        <dbReference type="Proteomes" id="UP000299102"/>
    </source>
</evidence>
<dbReference type="EMBL" id="BGZK01000178">
    <property type="protein sequence ID" value="GBP26267.1"/>
    <property type="molecule type" value="Genomic_DNA"/>
</dbReference>
<evidence type="ECO:0000313" key="2">
    <source>
        <dbReference type="EMBL" id="GBP26267.1"/>
    </source>
</evidence>
<comment type="caution">
    <text evidence="2">The sequence shown here is derived from an EMBL/GenBank/DDBJ whole genome shotgun (WGS) entry which is preliminary data.</text>
</comment>